<dbReference type="CDD" id="cd12830">
    <property type="entry name" value="MtCorA-like"/>
    <property type="match status" value="1"/>
</dbReference>
<dbReference type="SUPFAM" id="SSF143865">
    <property type="entry name" value="CorA soluble domain-like"/>
    <property type="match status" value="1"/>
</dbReference>
<comment type="function">
    <text evidence="11">Mediates influx of magnesium ions. Alternates between open and closed states. Activated by low cytoplasmic Mg(2+) levels. Inactive when cytoplasmic Mg(2+) levels are high.</text>
</comment>
<dbReference type="GO" id="GO:0005886">
    <property type="term" value="C:plasma membrane"/>
    <property type="evidence" value="ECO:0007669"/>
    <property type="project" value="UniProtKB-SubCell"/>
</dbReference>
<proteinExistence type="inferred from homology"/>
<evidence type="ECO:0000256" key="11">
    <source>
        <dbReference type="ARBA" id="ARBA00045497"/>
    </source>
</evidence>
<dbReference type="GO" id="GO:0000287">
    <property type="term" value="F:magnesium ion binding"/>
    <property type="evidence" value="ECO:0007669"/>
    <property type="project" value="TreeGrafter"/>
</dbReference>
<dbReference type="PANTHER" id="PTHR46494">
    <property type="entry name" value="CORA FAMILY METAL ION TRANSPORTER (EUROFUNG)"/>
    <property type="match status" value="1"/>
</dbReference>
<dbReference type="Pfam" id="PF01544">
    <property type="entry name" value="CorA"/>
    <property type="match status" value="1"/>
</dbReference>
<dbReference type="EMBL" id="VFMO01000001">
    <property type="protein sequence ID" value="TQJ13275.1"/>
    <property type="molecule type" value="Genomic_DNA"/>
</dbReference>
<dbReference type="Gene3D" id="3.30.460.20">
    <property type="entry name" value="CorA soluble domain-like"/>
    <property type="match status" value="1"/>
</dbReference>
<dbReference type="InterPro" id="IPR004488">
    <property type="entry name" value="Mg/Co-transport_prot_CorA"/>
</dbReference>
<dbReference type="GO" id="GO:0015095">
    <property type="term" value="F:magnesium ion transmembrane transporter activity"/>
    <property type="evidence" value="ECO:0007669"/>
    <property type="project" value="UniProtKB-UniRule"/>
</dbReference>
<feature type="transmembrane region" description="Helical" evidence="12">
    <location>
        <begin position="369"/>
        <end position="389"/>
    </location>
</feature>
<dbReference type="InterPro" id="IPR045861">
    <property type="entry name" value="CorA_cytoplasmic_dom"/>
</dbReference>
<dbReference type="AlphaFoldDB" id="A0A542ED86"/>
<dbReference type="Gene3D" id="1.20.58.340">
    <property type="entry name" value="Magnesium transport protein CorA, transmembrane region"/>
    <property type="match status" value="2"/>
</dbReference>
<organism evidence="13 14">
    <name type="scientific">Yimella lutea</name>
    <dbReference type="NCBI Taxonomy" id="587872"/>
    <lineage>
        <taxon>Bacteria</taxon>
        <taxon>Bacillati</taxon>
        <taxon>Actinomycetota</taxon>
        <taxon>Actinomycetes</taxon>
        <taxon>Micrococcales</taxon>
        <taxon>Dermacoccaceae</taxon>
        <taxon>Yimella</taxon>
    </lineage>
</organism>
<accession>A0A542ED86</accession>
<comment type="catalytic activity">
    <reaction evidence="10">
        <text>Mg(2+)(in) = Mg(2+)(out)</text>
        <dbReference type="Rhea" id="RHEA:29827"/>
        <dbReference type="ChEBI" id="CHEBI:18420"/>
    </reaction>
</comment>
<protein>
    <recommendedName>
        <fullName evidence="12">Magnesium transport protein CorA</fullName>
    </recommendedName>
</protein>
<evidence type="ECO:0000256" key="7">
    <source>
        <dbReference type="ARBA" id="ARBA00022989"/>
    </source>
</evidence>
<evidence type="ECO:0000256" key="4">
    <source>
        <dbReference type="ARBA" id="ARBA00022475"/>
    </source>
</evidence>
<reference evidence="13 14" key="1">
    <citation type="submission" date="2019-06" db="EMBL/GenBank/DDBJ databases">
        <title>Sequencing the genomes of 1000 actinobacteria strains.</title>
        <authorList>
            <person name="Klenk H.-P."/>
        </authorList>
    </citation>
    <scope>NUCLEOTIDE SEQUENCE [LARGE SCALE GENOMIC DNA]</scope>
    <source>
        <strain evidence="13 14">DSM 19828</strain>
    </source>
</reference>
<dbReference type="Proteomes" id="UP000320806">
    <property type="component" value="Unassembled WGS sequence"/>
</dbReference>
<dbReference type="PANTHER" id="PTHR46494:SF1">
    <property type="entry name" value="CORA FAMILY METAL ION TRANSPORTER (EUROFUNG)"/>
    <property type="match status" value="1"/>
</dbReference>
<keyword evidence="9 12" id="KW-0472">Membrane</keyword>
<evidence type="ECO:0000256" key="9">
    <source>
        <dbReference type="ARBA" id="ARBA00023136"/>
    </source>
</evidence>
<name>A0A542ED86_9MICO</name>
<evidence type="ECO:0000313" key="14">
    <source>
        <dbReference type="Proteomes" id="UP000320806"/>
    </source>
</evidence>
<dbReference type="GO" id="GO:0015087">
    <property type="term" value="F:cobalt ion transmembrane transporter activity"/>
    <property type="evidence" value="ECO:0007669"/>
    <property type="project" value="UniProtKB-UniRule"/>
</dbReference>
<evidence type="ECO:0000313" key="13">
    <source>
        <dbReference type="EMBL" id="TQJ13275.1"/>
    </source>
</evidence>
<keyword evidence="3 12" id="KW-0813">Transport</keyword>
<evidence type="ECO:0000256" key="12">
    <source>
        <dbReference type="RuleBase" id="RU362010"/>
    </source>
</evidence>
<dbReference type="NCBIfam" id="TIGR00383">
    <property type="entry name" value="corA"/>
    <property type="match status" value="1"/>
</dbReference>
<evidence type="ECO:0000256" key="5">
    <source>
        <dbReference type="ARBA" id="ARBA00022692"/>
    </source>
</evidence>
<keyword evidence="14" id="KW-1185">Reference proteome</keyword>
<dbReference type="InterPro" id="IPR045863">
    <property type="entry name" value="CorA_TM1_TM2"/>
</dbReference>
<dbReference type="FunFam" id="1.20.58.340:FF:000004">
    <property type="entry name" value="Magnesium transport protein CorA"/>
    <property type="match status" value="1"/>
</dbReference>
<evidence type="ECO:0000256" key="10">
    <source>
        <dbReference type="ARBA" id="ARBA00034269"/>
    </source>
</evidence>
<keyword evidence="5 12" id="KW-0812">Transmembrane</keyword>
<evidence type="ECO:0000256" key="3">
    <source>
        <dbReference type="ARBA" id="ARBA00022448"/>
    </source>
</evidence>
<keyword evidence="6 12" id="KW-0460">Magnesium</keyword>
<comment type="subcellular location">
    <subcellularLocation>
        <location evidence="1">Cell membrane</location>
        <topology evidence="1">Multi-pass membrane protein</topology>
    </subcellularLocation>
    <subcellularLocation>
        <location evidence="12">Membrane</location>
        <topology evidence="12">Multi-pass membrane protein</topology>
    </subcellularLocation>
</comment>
<evidence type="ECO:0000256" key="1">
    <source>
        <dbReference type="ARBA" id="ARBA00004651"/>
    </source>
</evidence>
<comment type="caution">
    <text evidence="13">The sequence shown here is derived from an EMBL/GenBank/DDBJ whole genome shotgun (WGS) entry which is preliminary data.</text>
</comment>
<dbReference type="InterPro" id="IPR002523">
    <property type="entry name" value="MgTranspt_CorA/ZnTranspt_ZntB"/>
</dbReference>
<evidence type="ECO:0000256" key="8">
    <source>
        <dbReference type="ARBA" id="ARBA00023065"/>
    </source>
</evidence>
<keyword evidence="7 12" id="KW-1133">Transmembrane helix</keyword>
<sequence length="395" mass="44418">MIRPFGASVSAMPVWRGRPVTVPKSPARNLFTYDGPAASFEPARDEQDRPAEATVVERAIYCNGRKLENPATISETIHRLSHKPDPSERPMAWIGLAHPSADHVQQVARIFDLHPLAVEDAIVAHQRPKLERYDDTLFVVLRSASYDDDTETVDFGEIHLFIGPDFVITVRHSADPKLGPVRKRLEAEPDLLALGPEAVLYGVLDHIVDGYAPVLVGLENDIDEIETQVFESDPSVSRRIYELSQEVMELQRAVKPLQRILDALDKGVEKYGTDPELQRSLRDVADHATSVAERVDGFRQSLADILTLNATLVAQTQNEEMKRLAEVANNQADEVKKASSWAAILFTPTVVAGIYGMNFEKMPELSWWFGYPFALFLMFAVSTTMWVIFRRKNWL</sequence>
<evidence type="ECO:0000256" key="6">
    <source>
        <dbReference type="ARBA" id="ARBA00022842"/>
    </source>
</evidence>
<comment type="caution">
    <text evidence="12">Lacks conserved residue(s) required for the propagation of feature annotation.</text>
</comment>
<gene>
    <name evidence="12" type="primary">corA</name>
    <name evidence="13" type="ORF">FB459_0681</name>
</gene>
<dbReference type="GO" id="GO:0050897">
    <property type="term" value="F:cobalt ion binding"/>
    <property type="evidence" value="ECO:0007669"/>
    <property type="project" value="TreeGrafter"/>
</dbReference>
<keyword evidence="4 12" id="KW-1003">Cell membrane</keyword>
<keyword evidence="8 12" id="KW-0406">Ion transport</keyword>
<evidence type="ECO:0000256" key="2">
    <source>
        <dbReference type="ARBA" id="ARBA00009765"/>
    </source>
</evidence>
<comment type="similarity">
    <text evidence="2 12">Belongs to the CorA metal ion transporter (MIT) (TC 1.A.35) family.</text>
</comment>
<dbReference type="SUPFAM" id="SSF144083">
    <property type="entry name" value="Magnesium transport protein CorA, transmembrane region"/>
    <property type="match status" value="1"/>
</dbReference>